<evidence type="ECO:0000313" key="8">
    <source>
        <dbReference type="EMBL" id="RYT67658.1"/>
    </source>
</evidence>
<evidence type="ECO:0000256" key="6">
    <source>
        <dbReference type="SAM" id="Phobius"/>
    </source>
</evidence>
<feature type="transmembrane region" description="Helical" evidence="6">
    <location>
        <begin position="94"/>
        <end position="117"/>
    </location>
</feature>
<feature type="transmembrane region" description="Helical" evidence="6">
    <location>
        <begin position="379"/>
        <end position="399"/>
    </location>
</feature>
<keyword evidence="8" id="KW-0762">Sugar transport</keyword>
<feature type="transmembrane region" description="Helical" evidence="6">
    <location>
        <begin position="165"/>
        <end position="183"/>
    </location>
</feature>
<evidence type="ECO:0000256" key="4">
    <source>
        <dbReference type="ARBA" id="ARBA00022989"/>
    </source>
</evidence>
<dbReference type="Proteomes" id="UP000291917">
    <property type="component" value="Unassembled WGS sequence"/>
</dbReference>
<feature type="transmembrane region" description="Helical" evidence="6">
    <location>
        <begin position="441"/>
        <end position="463"/>
    </location>
</feature>
<keyword evidence="5 6" id="KW-0472">Membrane</keyword>
<evidence type="ECO:0000256" key="2">
    <source>
        <dbReference type="ARBA" id="ARBA00022475"/>
    </source>
</evidence>
<dbReference type="RefSeq" id="WP_118363762.1">
    <property type="nucleotide sequence ID" value="NZ_JADNCV010000009.1"/>
</dbReference>
<evidence type="ECO:0000256" key="1">
    <source>
        <dbReference type="ARBA" id="ARBA00004651"/>
    </source>
</evidence>
<keyword evidence="10" id="KW-1185">Reference proteome</keyword>
<reference evidence="8 9" key="2">
    <citation type="journal article" date="2019" name="Science, e1252229">
        <title>Invertible promoters mediate bacterial phase variation, antibiotic resistance, and host adaptation in the gut.</title>
        <authorList>
            <person name="Jiang X."/>
            <person name="Hall A.B."/>
            <person name="Arthur T.D."/>
            <person name="Plichta D.R."/>
            <person name="Covington C.T."/>
            <person name="Poyet M."/>
            <person name="Crothers J."/>
            <person name="Moses P.L."/>
            <person name="Tolonen A.C."/>
            <person name="Vlamakis H."/>
            <person name="Alm E.J."/>
            <person name="Xavier R.J."/>
        </authorList>
    </citation>
    <scope>NUCLEOTIDE SEQUENCE [LARGE SCALE GENOMIC DNA]</scope>
    <source>
        <strain evidence="8">Bj_0095</strain>
        <strain evidence="9">bj_0095</strain>
    </source>
</reference>
<feature type="transmembrane region" description="Helical" evidence="6">
    <location>
        <begin position="405"/>
        <end position="429"/>
    </location>
</feature>
<keyword evidence="2" id="KW-1003">Cell membrane</keyword>
<dbReference type="PANTHER" id="PTHR30250:SF26">
    <property type="entry name" value="PSMA PROTEIN"/>
    <property type="match status" value="1"/>
</dbReference>
<organism evidence="8 9">
    <name type="scientific">Bacteroides eggerthii</name>
    <dbReference type="NCBI Taxonomy" id="28111"/>
    <lineage>
        <taxon>Bacteria</taxon>
        <taxon>Pseudomonadati</taxon>
        <taxon>Bacteroidota</taxon>
        <taxon>Bacteroidia</taxon>
        <taxon>Bacteroidales</taxon>
        <taxon>Bacteroidaceae</taxon>
        <taxon>Bacteroides</taxon>
    </lineage>
</organism>
<feature type="transmembrane region" description="Helical" evidence="6">
    <location>
        <begin position="475"/>
        <end position="496"/>
    </location>
</feature>
<feature type="transmembrane region" description="Helical" evidence="6">
    <location>
        <begin position="50"/>
        <end position="73"/>
    </location>
</feature>
<keyword evidence="4 6" id="KW-1133">Transmembrane helix</keyword>
<feature type="transmembrane region" description="Helical" evidence="6">
    <location>
        <begin position="240"/>
        <end position="261"/>
    </location>
</feature>
<comment type="caution">
    <text evidence="8">The sequence shown here is derived from an EMBL/GenBank/DDBJ whole genome shotgun (WGS) entry which is preliminary data.</text>
</comment>
<keyword evidence="3 6" id="KW-0812">Transmembrane</keyword>
<feature type="transmembrane region" description="Helical" evidence="6">
    <location>
        <begin position="189"/>
        <end position="208"/>
    </location>
</feature>
<gene>
    <name evidence="8" type="ORF">EAJ03_18870</name>
    <name evidence="7" type="ORF">F2Z23_19000</name>
</gene>
<keyword evidence="8" id="KW-0813">Transport</keyword>
<dbReference type="EMBL" id="VVZX01000045">
    <property type="protein sequence ID" value="KAA5268210.1"/>
    <property type="molecule type" value="Genomic_DNA"/>
</dbReference>
<evidence type="ECO:0000313" key="7">
    <source>
        <dbReference type="EMBL" id="KAA5268210.1"/>
    </source>
</evidence>
<feature type="transmembrane region" description="Helical" evidence="6">
    <location>
        <begin position="345"/>
        <end position="367"/>
    </location>
</feature>
<dbReference type="GO" id="GO:0005886">
    <property type="term" value="C:plasma membrane"/>
    <property type="evidence" value="ECO:0007669"/>
    <property type="project" value="UniProtKB-SubCell"/>
</dbReference>
<feature type="transmembrane region" description="Helical" evidence="6">
    <location>
        <begin position="123"/>
        <end position="144"/>
    </location>
</feature>
<proteinExistence type="predicted"/>
<evidence type="ECO:0000256" key="3">
    <source>
        <dbReference type="ARBA" id="ARBA00022692"/>
    </source>
</evidence>
<comment type="subcellular location">
    <subcellularLocation>
        <location evidence="1">Cell membrane</location>
        <topology evidence="1">Multi-pass membrane protein</topology>
    </subcellularLocation>
</comment>
<protein>
    <submittedName>
        <fullName evidence="8">Sugar transporter</fullName>
    </submittedName>
</protein>
<dbReference type="InterPro" id="IPR050833">
    <property type="entry name" value="Poly_Biosynth_Transport"/>
</dbReference>
<feature type="transmembrane region" description="Helical" evidence="6">
    <location>
        <begin position="12"/>
        <end position="30"/>
    </location>
</feature>
<feature type="transmembrane region" description="Helical" evidence="6">
    <location>
        <begin position="273"/>
        <end position="298"/>
    </location>
</feature>
<reference evidence="7 10" key="1">
    <citation type="journal article" date="2019" name="Nat. Med.">
        <title>A library of human gut bacterial isolates paired with longitudinal multiomics data enables mechanistic microbiome research.</title>
        <authorList>
            <person name="Poyet M."/>
            <person name="Groussin M."/>
            <person name="Gibbons S.M."/>
            <person name="Avila-Pacheco J."/>
            <person name="Jiang X."/>
            <person name="Kearney S.M."/>
            <person name="Perrotta A.R."/>
            <person name="Berdy B."/>
            <person name="Zhao S."/>
            <person name="Lieberman T.D."/>
            <person name="Swanson P.K."/>
            <person name="Smith M."/>
            <person name="Roesemann S."/>
            <person name="Alexander J.E."/>
            <person name="Rich S.A."/>
            <person name="Livny J."/>
            <person name="Vlamakis H."/>
            <person name="Clish C."/>
            <person name="Bullock K."/>
            <person name="Deik A."/>
            <person name="Scott J."/>
            <person name="Pierce K.A."/>
            <person name="Xavier R.J."/>
            <person name="Alm E.J."/>
        </authorList>
    </citation>
    <scope>NUCLEOTIDE SEQUENCE [LARGE SCALE GENOMIC DNA]</scope>
    <source>
        <strain evidence="7 10">BIOML-A1</strain>
    </source>
</reference>
<dbReference type="Proteomes" id="UP000335496">
    <property type="component" value="Unassembled WGS sequence"/>
</dbReference>
<dbReference type="AlphaFoldDB" id="A0A4Q5GHE3"/>
<name>A0A4Q5GHE3_9BACE</name>
<evidence type="ECO:0000313" key="10">
    <source>
        <dbReference type="Proteomes" id="UP000335496"/>
    </source>
</evidence>
<evidence type="ECO:0000256" key="5">
    <source>
        <dbReference type="ARBA" id="ARBA00023136"/>
    </source>
</evidence>
<accession>A0A4Q5GHE3</accession>
<feature type="transmembrane region" description="Helical" evidence="6">
    <location>
        <begin position="318"/>
        <end position="339"/>
    </location>
</feature>
<sequence>MSESSRTAKSIKNVKVALIFYFINLVLQFFSRKVFLEYLGAEVLGLNTTAQNLLGFLNLAELGIGGAISYALYRPLFNKDSQAINEIVSVQGWLYRKVAVVVVVAACVLMCFFPLIFEKAKVPLWYTYASFSVLLFSALLGYIFNYRQIVLTADQKEYKITLNIQGVKVVKVVAQILAITYLANGYIYWLILEFLMGIITTIAIEYVLRREYPWLHPQPQLGGLLRKKHEEIIKKTKQIFFHRVGGFAFTQSSSIIIYAYASLSLVAVYGNYMLVATGLQMLVNAIFNSINAGIGNLVAENNKERTISVFNELFSLRFYIVAVVCYGYYMLVGPFISLWIGEEYILDHISLLLITAILFVDLVRNIIDSFNSAYGLFQDVWATVVEACINIGCSIWFGYLWGLPGILAGVLLSLLLIIFLWKPYFLFGWGFRISVLHYWKLYFKCFISGVLSVWICTFLLSALPITSRQDFRMSILYAVLIIAFFGVMFLIILCSVNCSMRQSMRRILSLMYKNDS</sequence>
<evidence type="ECO:0000313" key="9">
    <source>
        <dbReference type="Proteomes" id="UP000291917"/>
    </source>
</evidence>
<dbReference type="PANTHER" id="PTHR30250">
    <property type="entry name" value="PST FAMILY PREDICTED COLANIC ACID TRANSPORTER"/>
    <property type="match status" value="1"/>
</dbReference>
<dbReference type="EMBL" id="RCXL01000049">
    <property type="protein sequence ID" value="RYT67658.1"/>
    <property type="molecule type" value="Genomic_DNA"/>
</dbReference>